<name>A0ABS1GKP9_9AQUI</name>
<dbReference type="RefSeq" id="WP_200675005.1">
    <property type="nucleotide sequence ID" value="NZ_JAACYA010000002.1"/>
</dbReference>
<gene>
    <name evidence="1" type="ORF">GWK41_09970</name>
</gene>
<keyword evidence="1" id="KW-0547">Nucleotide-binding</keyword>
<keyword evidence="2" id="KW-1185">Reference proteome</keyword>
<evidence type="ECO:0000313" key="1">
    <source>
        <dbReference type="EMBL" id="MBK3333390.1"/>
    </source>
</evidence>
<comment type="caution">
    <text evidence="1">The sequence shown here is derived from an EMBL/GenBank/DDBJ whole genome shotgun (WGS) entry which is preliminary data.</text>
</comment>
<reference evidence="1 2" key="1">
    <citation type="journal article" date="2021" name="Syst. Appl. Microbiol.">
        <title>Persephonella atlantica sp. nov.: How to adapt to physico-chemical gradients in high temperature hydrothermal habitats.</title>
        <authorList>
            <person name="Francois D.X."/>
            <person name="Godfroy A."/>
            <person name="Mathien C."/>
            <person name="Aube J."/>
            <person name="Cathalot C."/>
            <person name="Lesongeur F."/>
            <person name="L'Haridon S."/>
            <person name="Philippon X."/>
            <person name="Roussel E.G."/>
        </authorList>
    </citation>
    <scope>NUCLEOTIDE SEQUENCE [LARGE SCALE GENOMIC DNA]</scope>
    <source>
        <strain evidence="1 2">MO1340</strain>
    </source>
</reference>
<organism evidence="1 2">
    <name type="scientific">Persephonella atlantica</name>
    <dbReference type="NCBI Taxonomy" id="2699429"/>
    <lineage>
        <taxon>Bacteria</taxon>
        <taxon>Pseudomonadati</taxon>
        <taxon>Aquificota</taxon>
        <taxon>Aquificia</taxon>
        <taxon>Aquificales</taxon>
        <taxon>Hydrogenothermaceae</taxon>
        <taxon>Persephonella</taxon>
    </lineage>
</organism>
<dbReference type="InterPro" id="IPR036890">
    <property type="entry name" value="HATPase_C_sf"/>
</dbReference>
<dbReference type="Proteomes" id="UP000772812">
    <property type="component" value="Unassembled WGS sequence"/>
</dbReference>
<proteinExistence type="predicted"/>
<keyword evidence="1" id="KW-0067">ATP-binding</keyword>
<accession>A0ABS1GKP9</accession>
<sequence length="287" mass="33091">MEFRFDNIEYELDNLIKTTNNIVDISNYNFIEPVGMAILYALYEDEGINLKNLGPTNSYMNVMFNKEYNSSKNYIPIENVRHGSIEKNVKHITDMIIDHKDFQNLSSTDRKDLYDYLYYMIGEVLNNALHHSLSPIGAIIAGQYFPNLKKIQICVVDRGVGFLSNLKRKYDVYSESKAIIKALEKEVSCPPERPYSSSQVDHAGYGLFVLSEIIKRTQGRLKIISNDGAVYLNENGKLYSADDISTGWKGSIVVFEFYEKNINLSKDEFFRTYIFTDEGEDIEDIFF</sequence>
<dbReference type="GO" id="GO:0005524">
    <property type="term" value="F:ATP binding"/>
    <property type="evidence" value="ECO:0007669"/>
    <property type="project" value="UniProtKB-KW"/>
</dbReference>
<dbReference type="EMBL" id="JAACYA010000002">
    <property type="protein sequence ID" value="MBK3333390.1"/>
    <property type="molecule type" value="Genomic_DNA"/>
</dbReference>
<dbReference type="SUPFAM" id="SSF55874">
    <property type="entry name" value="ATPase domain of HSP90 chaperone/DNA topoisomerase II/histidine kinase"/>
    <property type="match status" value="1"/>
</dbReference>
<protein>
    <submittedName>
        <fullName evidence="1">ATP-binding protein</fullName>
    </submittedName>
</protein>
<dbReference type="Gene3D" id="3.30.565.10">
    <property type="entry name" value="Histidine kinase-like ATPase, C-terminal domain"/>
    <property type="match status" value="1"/>
</dbReference>
<evidence type="ECO:0000313" key="2">
    <source>
        <dbReference type="Proteomes" id="UP000772812"/>
    </source>
</evidence>